<dbReference type="SUPFAM" id="SSF50447">
    <property type="entry name" value="Translation proteins"/>
    <property type="match status" value="1"/>
</dbReference>
<evidence type="ECO:0000256" key="2">
    <source>
        <dbReference type="ARBA" id="ARBA00023134"/>
    </source>
</evidence>
<organism evidence="4">
    <name type="scientific">Medicago truncatula</name>
    <name type="common">Barrel medic</name>
    <name type="synonym">Medicago tribuloides</name>
    <dbReference type="NCBI Taxonomy" id="3880"/>
    <lineage>
        <taxon>Eukaryota</taxon>
        <taxon>Viridiplantae</taxon>
        <taxon>Streptophyta</taxon>
        <taxon>Embryophyta</taxon>
        <taxon>Tracheophyta</taxon>
        <taxon>Spermatophyta</taxon>
        <taxon>Magnoliopsida</taxon>
        <taxon>eudicotyledons</taxon>
        <taxon>Gunneridae</taxon>
        <taxon>Pentapetalae</taxon>
        <taxon>rosids</taxon>
        <taxon>fabids</taxon>
        <taxon>Fabales</taxon>
        <taxon>Fabaceae</taxon>
        <taxon>Papilionoideae</taxon>
        <taxon>50 kb inversion clade</taxon>
        <taxon>NPAAA clade</taxon>
        <taxon>Hologalegina</taxon>
        <taxon>IRL clade</taxon>
        <taxon>Trifolieae</taxon>
        <taxon>Medicago</taxon>
    </lineage>
</organism>
<dbReference type="Pfam" id="PF22594">
    <property type="entry name" value="GTP-eEF1A_C"/>
    <property type="match status" value="1"/>
</dbReference>
<dbReference type="PANTHER" id="PTHR44830">
    <property type="entry name" value="ELONGATION FACTOR 1 ALPHA"/>
    <property type="match status" value="1"/>
</dbReference>
<dbReference type="Gramene" id="rna45177">
    <property type="protein sequence ID" value="RHN39176.1"/>
    <property type="gene ID" value="gene45177"/>
</dbReference>
<accession>A0A396GCB3</accession>
<keyword evidence="1" id="KW-0547">Nucleotide-binding</keyword>
<evidence type="ECO:0000313" key="4">
    <source>
        <dbReference type="EMBL" id="RHN39176.1"/>
    </source>
</evidence>
<dbReference type="InterPro" id="IPR054696">
    <property type="entry name" value="GTP-eEF1A_C"/>
</dbReference>
<keyword evidence="4" id="KW-0378">Hydrolase</keyword>
<dbReference type="InterPro" id="IPR009001">
    <property type="entry name" value="Transl_elong_EF1A/Init_IF2_C"/>
</dbReference>
<evidence type="ECO:0000259" key="3">
    <source>
        <dbReference type="Pfam" id="PF22594"/>
    </source>
</evidence>
<proteinExistence type="predicted"/>
<evidence type="ECO:0000256" key="1">
    <source>
        <dbReference type="ARBA" id="ARBA00022741"/>
    </source>
</evidence>
<name>A0A396GCB3_MEDTR</name>
<protein>
    <recommendedName>
        <fullName evidence="3">GTP-eEF1A C-terminal domain-containing protein</fullName>
    </recommendedName>
</protein>
<dbReference type="InterPro" id="IPR009000">
    <property type="entry name" value="Transl_B-barrel_sf"/>
</dbReference>
<keyword evidence="2" id="KW-0342">GTP-binding</keyword>
<sequence length="164" mass="18129">MGPTLLEAIDRMKEPKRPSNLPLRLPIMDFYKIGGIGVVSVGRVETGCLCPGMSVTFAPTGLQIEVQSVKMYPGILATKLQAEVNSSQMHREISMWPILVIEERPAFLKNGDDGLIEMVPTKPMVVEPFYLYPPLGHFVVRYLHQTVAVGVVISATTKRLASQH</sequence>
<comment type="caution">
    <text evidence="4">The sequence shown here is derived from an EMBL/GenBank/DDBJ whole genome shotgun (WGS) entry which is preliminary data.</text>
</comment>
<dbReference type="SUPFAM" id="SSF50465">
    <property type="entry name" value="EF-Tu/eEF-1alpha/eIF2-gamma C-terminal domain"/>
    <property type="match status" value="1"/>
</dbReference>
<feature type="domain" description="GTP-eEF1A C-terminal" evidence="3">
    <location>
        <begin position="81"/>
        <end position="152"/>
    </location>
</feature>
<dbReference type="PANTHER" id="PTHR44830:SF1">
    <property type="entry name" value="TR-TYPE G DOMAIN-CONTAINING PROTEIN"/>
    <property type="match status" value="1"/>
</dbReference>
<gene>
    <name evidence="4" type="ORF">MtrunA17_Chr8g0341041</name>
</gene>
<dbReference type="Proteomes" id="UP000265566">
    <property type="component" value="Chromosome 8"/>
</dbReference>
<dbReference type="AlphaFoldDB" id="A0A396GCB3"/>
<reference evidence="4" key="1">
    <citation type="journal article" date="2018" name="Nat. Plants">
        <title>Whole-genome landscape of Medicago truncatula symbiotic genes.</title>
        <authorList>
            <person name="Pecrix Y."/>
            <person name="Gamas P."/>
            <person name="Carrere S."/>
        </authorList>
    </citation>
    <scope>NUCLEOTIDE SEQUENCE</scope>
    <source>
        <tissue evidence="4">Leaves</tissue>
    </source>
</reference>
<dbReference type="Gene3D" id="2.40.30.10">
    <property type="entry name" value="Translation factors"/>
    <property type="match status" value="1"/>
</dbReference>
<dbReference type="GO" id="GO:0005525">
    <property type="term" value="F:GTP binding"/>
    <property type="evidence" value="ECO:0007669"/>
    <property type="project" value="UniProtKB-KW"/>
</dbReference>
<dbReference type="GO" id="GO:0016787">
    <property type="term" value="F:hydrolase activity"/>
    <property type="evidence" value="ECO:0007669"/>
    <property type="project" value="UniProtKB-KW"/>
</dbReference>
<dbReference type="EMBL" id="PSQE01000008">
    <property type="protein sequence ID" value="RHN39176.1"/>
    <property type="molecule type" value="Genomic_DNA"/>
</dbReference>